<dbReference type="Proteomes" id="UP001054945">
    <property type="component" value="Unassembled WGS sequence"/>
</dbReference>
<name>A0AAV4RQ15_CAEEX</name>
<evidence type="ECO:0000313" key="1">
    <source>
        <dbReference type="EMBL" id="GIY22400.1"/>
    </source>
</evidence>
<proteinExistence type="predicted"/>
<evidence type="ECO:0000313" key="2">
    <source>
        <dbReference type="Proteomes" id="UP001054945"/>
    </source>
</evidence>
<accession>A0AAV4RQ15</accession>
<organism evidence="1 2">
    <name type="scientific">Caerostris extrusa</name>
    <name type="common">Bark spider</name>
    <name type="synonym">Caerostris bankana</name>
    <dbReference type="NCBI Taxonomy" id="172846"/>
    <lineage>
        <taxon>Eukaryota</taxon>
        <taxon>Metazoa</taxon>
        <taxon>Ecdysozoa</taxon>
        <taxon>Arthropoda</taxon>
        <taxon>Chelicerata</taxon>
        <taxon>Arachnida</taxon>
        <taxon>Araneae</taxon>
        <taxon>Araneomorphae</taxon>
        <taxon>Entelegynae</taxon>
        <taxon>Araneoidea</taxon>
        <taxon>Araneidae</taxon>
        <taxon>Caerostris</taxon>
    </lineage>
</organism>
<protein>
    <submittedName>
        <fullName evidence="1">Uncharacterized protein</fullName>
    </submittedName>
</protein>
<sequence>MLTDINPMEWLKFTHINFIKHVKQNSPLGLDFLFKVIHLEITSTLSITPPPKFYTASMNGTRNEIPTCVKIRFTLKVNKQKMKKSTRHEVTWGHRSL</sequence>
<dbReference type="AlphaFoldDB" id="A0AAV4RQ15"/>
<dbReference type="EMBL" id="BPLR01008141">
    <property type="protein sequence ID" value="GIY22400.1"/>
    <property type="molecule type" value="Genomic_DNA"/>
</dbReference>
<keyword evidence="2" id="KW-1185">Reference proteome</keyword>
<gene>
    <name evidence="1" type="ORF">CEXT_538921</name>
</gene>
<comment type="caution">
    <text evidence="1">The sequence shown here is derived from an EMBL/GenBank/DDBJ whole genome shotgun (WGS) entry which is preliminary data.</text>
</comment>
<reference evidence="1 2" key="1">
    <citation type="submission" date="2021-06" db="EMBL/GenBank/DDBJ databases">
        <title>Caerostris extrusa draft genome.</title>
        <authorList>
            <person name="Kono N."/>
            <person name="Arakawa K."/>
        </authorList>
    </citation>
    <scope>NUCLEOTIDE SEQUENCE [LARGE SCALE GENOMIC DNA]</scope>
</reference>